<keyword evidence="1" id="KW-1133">Transmembrane helix</keyword>
<accession>A0ABU9YBR4</accession>
<evidence type="ECO:0000313" key="2">
    <source>
        <dbReference type="EMBL" id="MEN2793254.1"/>
    </source>
</evidence>
<evidence type="ECO:0000313" key="3">
    <source>
        <dbReference type="Proteomes" id="UP001419910"/>
    </source>
</evidence>
<name>A0ABU9YBR4_9SPHN</name>
<evidence type="ECO:0000256" key="1">
    <source>
        <dbReference type="SAM" id="Phobius"/>
    </source>
</evidence>
<evidence type="ECO:0008006" key="4">
    <source>
        <dbReference type="Google" id="ProtNLM"/>
    </source>
</evidence>
<protein>
    <recommendedName>
        <fullName evidence="4">PNPLA domain-containing protein</fullName>
    </recommendedName>
</protein>
<sequence length="269" mass="29668">MHTAYDIKSEMFAIRCNGAQVARDDFLDWGLRDRFGLVVNAALGGLGAGLLTMLAITAFYDEPTRKRRKWPLYPDIYLFHVGGPWGSHGGFDFWPDRKDVQVSDDPTDVLRAINDRGITHLAVPDGTLQKTVHRYKEPEAALDRIKHCYAYAPSGSVAGADVVITADADGVLSNFETTLQPQIMLDYMAAEVDRNKSLRVGTVAGDDARRAMAYGRARLDEIDRNGPDYRAAAERLAAARDGAGLEERLRRIDVHTALELLGPARVVPS</sequence>
<organism evidence="2 3">
    <name type="scientific">Sphingomonas oligophenolica</name>
    <dbReference type="NCBI Taxonomy" id="301154"/>
    <lineage>
        <taxon>Bacteria</taxon>
        <taxon>Pseudomonadati</taxon>
        <taxon>Pseudomonadota</taxon>
        <taxon>Alphaproteobacteria</taxon>
        <taxon>Sphingomonadales</taxon>
        <taxon>Sphingomonadaceae</taxon>
        <taxon>Sphingomonas</taxon>
    </lineage>
</organism>
<keyword evidence="1" id="KW-0472">Membrane</keyword>
<feature type="transmembrane region" description="Helical" evidence="1">
    <location>
        <begin position="35"/>
        <end position="60"/>
    </location>
</feature>
<comment type="caution">
    <text evidence="2">The sequence shown here is derived from an EMBL/GenBank/DDBJ whole genome shotgun (WGS) entry which is preliminary data.</text>
</comment>
<dbReference type="RefSeq" id="WP_343892202.1">
    <property type="nucleotide sequence ID" value="NZ_BAAAEH010000053.1"/>
</dbReference>
<keyword evidence="3" id="KW-1185">Reference proteome</keyword>
<reference evidence="2 3" key="1">
    <citation type="submission" date="2024-05" db="EMBL/GenBank/DDBJ databases">
        <authorList>
            <person name="Liu Q."/>
            <person name="Xin Y.-H."/>
        </authorList>
    </citation>
    <scope>NUCLEOTIDE SEQUENCE [LARGE SCALE GENOMIC DNA]</scope>
    <source>
        <strain evidence="2 3">CGMCC 1.10181</strain>
    </source>
</reference>
<dbReference type="EMBL" id="JBDIME010000042">
    <property type="protein sequence ID" value="MEN2793254.1"/>
    <property type="molecule type" value="Genomic_DNA"/>
</dbReference>
<gene>
    <name evidence="2" type="ORF">ABC974_26760</name>
</gene>
<proteinExistence type="predicted"/>
<dbReference type="Proteomes" id="UP001419910">
    <property type="component" value="Unassembled WGS sequence"/>
</dbReference>
<keyword evidence="1" id="KW-0812">Transmembrane</keyword>